<keyword evidence="4 5" id="KW-0472">Membrane</keyword>
<feature type="transmembrane region" description="Helical" evidence="5">
    <location>
        <begin position="94"/>
        <end position="113"/>
    </location>
</feature>
<feature type="transmembrane region" description="Helical" evidence="5">
    <location>
        <begin position="6"/>
        <end position="23"/>
    </location>
</feature>
<evidence type="ECO:0000256" key="2">
    <source>
        <dbReference type="ARBA" id="ARBA00022692"/>
    </source>
</evidence>
<organism evidence="6 7">
    <name type="scientific">Bacillus kandeliae</name>
    <dbReference type="NCBI Taxonomy" id="3129297"/>
    <lineage>
        <taxon>Bacteria</taxon>
        <taxon>Bacillati</taxon>
        <taxon>Bacillota</taxon>
        <taxon>Bacilli</taxon>
        <taxon>Bacillales</taxon>
        <taxon>Bacillaceae</taxon>
        <taxon>Bacillus</taxon>
    </lineage>
</organism>
<keyword evidence="3 5" id="KW-1133">Transmembrane helix</keyword>
<dbReference type="Proteomes" id="UP001387364">
    <property type="component" value="Chromosome"/>
</dbReference>
<name>A0ABZ2N6X9_9BACI</name>
<proteinExistence type="predicted"/>
<keyword evidence="7" id="KW-1185">Reference proteome</keyword>
<sequence length="116" mass="12763">MTLSIILQVLLALGFLMFGYQKFTSEQMKKGFEYFGYGDSFRIFTGSFEILSAIVLIAGIWVKPLAAIGGFMIVATMIGAILTHMKVKDSVKNMLMPLMLLVLGAIVAALNWSSLF</sequence>
<protein>
    <submittedName>
        <fullName evidence="6">DoxX family protein</fullName>
    </submittedName>
</protein>
<comment type="subcellular location">
    <subcellularLocation>
        <location evidence="1">Membrane</location>
        <topology evidence="1">Multi-pass membrane protein</topology>
    </subcellularLocation>
</comment>
<gene>
    <name evidence="6" type="ORF">WDJ61_18175</name>
</gene>
<evidence type="ECO:0000256" key="5">
    <source>
        <dbReference type="SAM" id="Phobius"/>
    </source>
</evidence>
<accession>A0ABZ2N6X9</accession>
<keyword evidence="2 5" id="KW-0812">Transmembrane</keyword>
<dbReference type="InterPro" id="IPR032808">
    <property type="entry name" value="DoxX"/>
</dbReference>
<reference evidence="6 7" key="1">
    <citation type="submission" date="2024-02" db="EMBL/GenBank/DDBJ databases">
        <title>Seven novel Bacillus-like species.</title>
        <authorList>
            <person name="Liu G."/>
        </authorList>
    </citation>
    <scope>NUCLEOTIDE SEQUENCE [LARGE SCALE GENOMIC DNA]</scope>
    <source>
        <strain evidence="6 7">FJAT-52991</strain>
    </source>
</reference>
<evidence type="ECO:0000313" key="7">
    <source>
        <dbReference type="Proteomes" id="UP001387364"/>
    </source>
</evidence>
<dbReference type="Pfam" id="PF13564">
    <property type="entry name" value="DoxX_2"/>
    <property type="match status" value="1"/>
</dbReference>
<evidence type="ECO:0000256" key="3">
    <source>
        <dbReference type="ARBA" id="ARBA00022989"/>
    </source>
</evidence>
<evidence type="ECO:0000313" key="6">
    <source>
        <dbReference type="EMBL" id="WXB93121.1"/>
    </source>
</evidence>
<evidence type="ECO:0000256" key="4">
    <source>
        <dbReference type="ARBA" id="ARBA00023136"/>
    </source>
</evidence>
<dbReference type="EMBL" id="CP147404">
    <property type="protein sequence ID" value="WXB93121.1"/>
    <property type="molecule type" value="Genomic_DNA"/>
</dbReference>
<evidence type="ECO:0000256" key="1">
    <source>
        <dbReference type="ARBA" id="ARBA00004141"/>
    </source>
</evidence>
<feature type="transmembrane region" description="Helical" evidence="5">
    <location>
        <begin position="43"/>
        <end position="62"/>
    </location>
</feature>
<dbReference type="RefSeq" id="WP_338752337.1">
    <property type="nucleotide sequence ID" value="NZ_CP147404.1"/>
</dbReference>
<feature type="transmembrane region" description="Helical" evidence="5">
    <location>
        <begin position="68"/>
        <end position="87"/>
    </location>
</feature>